<dbReference type="Pfam" id="PF00324">
    <property type="entry name" value="AA_permease"/>
    <property type="match status" value="1"/>
</dbReference>
<feature type="transmembrane region" description="Helical" evidence="7">
    <location>
        <begin position="46"/>
        <end position="65"/>
    </location>
</feature>
<evidence type="ECO:0000256" key="1">
    <source>
        <dbReference type="ARBA" id="ARBA00004141"/>
    </source>
</evidence>
<keyword evidence="3 7" id="KW-0812">Transmembrane</keyword>
<comment type="subcellular location">
    <subcellularLocation>
        <location evidence="1">Membrane</location>
        <topology evidence="1">Multi-pass membrane protein</topology>
    </subcellularLocation>
</comment>
<feature type="transmembrane region" description="Helical" evidence="7">
    <location>
        <begin position="157"/>
        <end position="180"/>
    </location>
</feature>
<evidence type="ECO:0000256" key="4">
    <source>
        <dbReference type="ARBA" id="ARBA00022970"/>
    </source>
</evidence>
<feature type="transmembrane region" description="Helical" evidence="7">
    <location>
        <begin position="242"/>
        <end position="261"/>
    </location>
</feature>
<dbReference type="OrthoDB" id="3900342at2759"/>
<feature type="transmembrane region" description="Helical" evidence="7">
    <location>
        <begin position="132"/>
        <end position="151"/>
    </location>
</feature>
<dbReference type="InParanoid" id="A0A2T3AD18"/>
<evidence type="ECO:0000256" key="7">
    <source>
        <dbReference type="SAM" id="Phobius"/>
    </source>
</evidence>
<dbReference type="FunFam" id="1.20.1740.10:FF:000070">
    <property type="entry name" value="Amino acid transporter (Eurofung)"/>
    <property type="match status" value="1"/>
</dbReference>
<evidence type="ECO:0000256" key="5">
    <source>
        <dbReference type="ARBA" id="ARBA00022989"/>
    </source>
</evidence>
<dbReference type="PANTHER" id="PTHR43341">
    <property type="entry name" value="AMINO ACID PERMEASE"/>
    <property type="match status" value="1"/>
</dbReference>
<accession>A0A2T3AD18</accession>
<feature type="transmembrane region" description="Helical" evidence="7">
    <location>
        <begin position="411"/>
        <end position="436"/>
    </location>
</feature>
<keyword evidence="2" id="KW-0813">Transport</keyword>
<feature type="transmembrane region" description="Helical" evidence="7">
    <location>
        <begin position="297"/>
        <end position="319"/>
    </location>
</feature>
<keyword evidence="10" id="KW-1185">Reference proteome</keyword>
<dbReference type="GO" id="GO:0016020">
    <property type="term" value="C:membrane"/>
    <property type="evidence" value="ECO:0007669"/>
    <property type="project" value="UniProtKB-SubCell"/>
</dbReference>
<organism evidence="9 10">
    <name type="scientific">Coniella lustricola</name>
    <dbReference type="NCBI Taxonomy" id="2025994"/>
    <lineage>
        <taxon>Eukaryota</taxon>
        <taxon>Fungi</taxon>
        <taxon>Dikarya</taxon>
        <taxon>Ascomycota</taxon>
        <taxon>Pezizomycotina</taxon>
        <taxon>Sordariomycetes</taxon>
        <taxon>Sordariomycetidae</taxon>
        <taxon>Diaporthales</taxon>
        <taxon>Schizoparmaceae</taxon>
        <taxon>Coniella</taxon>
    </lineage>
</organism>
<dbReference type="PIRSF" id="PIRSF006060">
    <property type="entry name" value="AA_transporter"/>
    <property type="match status" value="1"/>
</dbReference>
<proteinExistence type="predicted"/>
<evidence type="ECO:0000313" key="9">
    <source>
        <dbReference type="EMBL" id="PSR92143.1"/>
    </source>
</evidence>
<dbReference type="InterPro" id="IPR004840">
    <property type="entry name" value="Amino_acid_permease_CS"/>
</dbReference>
<dbReference type="STRING" id="2025994.A0A2T3AD18"/>
<reference evidence="9 10" key="1">
    <citation type="journal article" date="2018" name="Mycol. Prog.">
        <title>Coniella lustricola, a new species from submerged detritus.</title>
        <authorList>
            <person name="Raudabaugh D.B."/>
            <person name="Iturriaga T."/>
            <person name="Carver A."/>
            <person name="Mondo S."/>
            <person name="Pangilinan J."/>
            <person name="Lipzen A."/>
            <person name="He G."/>
            <person name="Amirebrahimi M."/>
            <person name="Grigoriev I.V."/>
            <person name="Miller A.N."/>
        </authorList>
    </citation>
    <scope>NUCLEOTIDE SEQUENCE [LARGE SCALE GENOMIC DNA]</scope>
    <source>
        <strain evidence="9 10">B22-T-1</strain>
    </source>
</reference>
<dbReference type="PANTHER" id="PTHR43341:SF37">
    <property type="entry name" value="AMINO ACID TRANSPORTER (EUROFUNG)"/>
    <property type="match status" value="1"/>
</dbReference>
<keyword evidence="4" id="KW-0029">Amino-acid transport</keyword>
<feature type="transmembrane region" description="Helical" evidence="7">
    <location>
        <begin position="340"/>
        <end position="357"/>
    </location>
</feature>
<keyword evidence="6 7" id="KW-0472">Membrane</keyword>
<dbReference type="InterPro" id="IPR050524">
    <property type="entry name" value="APC_YAT"/>
</dbReference>
<feature type="transmembrane region" description="Helical" evidence="7">
    <location>
        <begin position="369"/>
        <end position="390"/>
    </location>
</feature>
<dbReference type="InterPro" id="IPR004841">
    <property type="entry name" value="AA-permease/SLC12A_dom"/>
</dbReference>
<dbReference type="Gene3D" id="1.20.1740.10">
    <property type="entry name" value="Amino acid/polyamine transporter I"/>
    <property type="match status" value="1"/>
</dbReference>
<dbReference type="EMBL" id="KZ678409">
    <property type="protein sequence ID" value="PSR92143.1"/>
    <property type="molecule type" value="Genomic_DNA"/>
</dbReference>
<feature type="transmembrane region" description="Helical" evidence="7">
    <location>
        <begin position="17"/>
        <end position="34"/>
    </location>
</feature>
<name>A0A2T3AD18_9PEZI</name>
<gene>
    <name evidence="9" type="ORF">BD289DRAFT_459765</name>
</gene>
<dbReference type="AlphaFoldDB" id="A0A2T3AD18"/>
<evidence type="ECO:0000256" key="2">
    <source>
        <dbReference type="ARBA" id="ARBA00022448"/>
    </source>
</evidence>
<sequence>MDHGAESELQRRLSSRHVTMIALGSSIGMGLWLGSGTSLRDGGPAALLIGYALSATMVWSVSQSIGEMAIMYPLPSAYVQWTNKFVDPAVGFALGWCYWFSWWIIIANELAGLVTVLGFWDGTSAIPTGGWIAIFLAVLVLVNICAVNYFAETEVVFAAIKFGWIFVIIITMIVISAGGAPKGDAIGFKYWNSTHGFTNGFKGFIDIMPTCIFAMSGSEACGLVAAETENPRKSVPKAINSIWIRLGLFYLVGSLMITITVDPYNANLFGGSGTNASPFVIAYKEAGLEPLAHIMNFIIFISVLSTGSISGYSGARTLVGLSEIGMAPKQMKRADSMGRPWWALVPTLVIGGGLAFLNVDQTGVTVFTWFSNLTSLVTLFGWAMICFSHIRMRHAWKVQGRSVEELPWKTWTFPVAAWWGLTWCVILVIAEFYLSVWPFDEASSAKNFFANFVSIVAGVVIWLCARLYYYLTERSGWWVDSRSIDLDEGRRFYSPEQVEDVENTVVLILADRPGCYSNGQYTVPYLWIGSDGSTGLD</sequence>
<dbReference type="Proteomes" id="UP000241462">
    <property type="component" value="Unassembled WGS sequence"/>
</dbReference>
<evidence type="ECO:0000256" key="3">
    <source>
        <dbReference type="ARBA" id="ARBA00022692"/>
    </source>
</evidence>
<feature type="domain" description="Amino acid permease/ SLC12A" evidence="8">
    <location>
        <begin position="17"/>
        <end position="467"/>
    </location>
</feature>
<keyword evidence="5 7" id="KW-1133">Transmembrane helix</keyword>
<evidence type="ECO:0000313" key="10">
    <source>
        <dbReference type="Proteomes" id="UP000241462"/>
    </source>
</evidence>
<feature type="transmembrane region" description="Helical" evidence="7">
    <location>
        <begin position="100"/>
        <end position="120"/>
    </location>
</feature>
<feature type="transmembrane region" description="Helical" evidence="7">
    <location>
        <begin position="448"/>
        <end position="469"/>
    </location>
</feature>
<protein>
    <submittedName>
        <fullName evidence="9">Amino acid permease/ SLC12A domain-containing protein</fullName>
    </submittedName>
</protein>
<evidence type="ECO:0000259" key="8">
    <source>
        <dbReference type="Pfam" id="PF00324"/>
    </source>
</evidence>
<dbReference type="PROSITE" id="PS00218">
    <property type="entry name" value="AMINO_ACID_PERMEASE_1"/>
    <property type="match status" value="1"/>
</dbReference>
<dbReference type="GO" id="GO:0015171">
    <property type="term" value="F:amino acid transmembrane transporter activity"/>
    <property type="evidence" value="ECO:0007669"/>
    <property type="project" value="TreeGrafter"/>
</dbReference>
<evidence type="ECO:0000256" key="6">
    <source>
        <dbReference type="ARBA" id="ARBA00023136"/>
    </source>
</evidence>